<accession>A0A2T7BCC7</accession>
<comment type="caution">
    <text evidence="2">The sequence shown here is derived from an EMBL/GenBank/DDBJ whole genome shotgun (WGS) entry which is preliminary data.</text>
</comment>
<dbReference type="InterPro" id="IPR034660">
    <property type="entry name" value="DinB/YfiT-like"/>
</dbReference>
<dbReference type="Pfam" id="PF12867">
    <property type="entry name" value="DinB_2"/>
    <property type="match status" value="1"/>
</dbReference>
<dbReference type="AlphaFoldDB" id="A0A2T7BCC7"/>
<keyword evidence="3" id="KW-1185">Reference proteome</keyword>
<dbReference type="SUPFAM" id="SSF109854">
    <property type="entry name" value="DinB/YfiT-like putative metalloenzymes"/>
    <property type="match status" value="1"/>
</dbReference>
<sequence length="158" mass="17891">MEQTFVKQTIALWEQSVKRVTDTFKGFSEEAFQADIAPGRNRPVYMLGHLVAVHDRMLPLLGLGARNWPELDAAFIRTPDRTVADIPSTADLLARFDQVNAQLAAKFAELTPAQWLEKHADVSAEDFAKEPHRNRFNVLLGRTSHIAYHQGQLVWAKK</sequence>
<gene>
    <name evidence="2" type="ORF">DCC81_20190</name>
</gene>
<evidence type="ECO:0000313" key="3">
    <source>
        <dbReference type="Proteomes" id="UP000244450"/>
    </source>
</evidence>
<protein>
    <recommendedName>
        <fullName evidence="1">DinB-like domain-containing protein</fullName>
    </recommendedName>
</protein>
<dbReference type="EMBL" id="QCYK01000003">
    <property type="protein sequence ID" value="PUZ22751.1"/>
    <property type="molecule type" value="Genomic_DNA"/>
</dbReference>
<dbReference type="Proteomes" id="UP000244450">
    <property type="component" value="Unassembled WGS sequence"/>
</dbReference>
<name>A0A2T7BCC7_9BACT</name>
<organism evidence="2 3">
    <name type="scientific">Chitinophaga parva</name>
    <dbReference type="NCBI Taxonomy" id="2169414"/>
    <lineage>
        <taxon>Bacteria</taxon>
        <taxon>Pseudomonadati</taxon>
        <taxon>Bacteroidota</taxon>
        <taxon>Chitinophagia</taxon>
        <taxon>Chitinophagales</taxon>
        <taxon>Chitinophagaceae</taxon>
        <taxon>Chitinophaga</taxon>
    </lineage>
</organism>
<proteinExistence type="predicted"/>
<dbReference type="InterPro" id="IPR024775">
    <property type="entry name" value="DinB-like"/>
</dbReference>
<evidence type="ECO:0000313" key="2">
    <source>
        <dbReference type="EMBL" id="PUZ22751.1"/>
    </source>
</evidence>
<dbReference type="OrthoDB" id="948294at2"/>
<reference evidence="2 3" key="1">
    <citation type="submission" date="2018-04" db="EMBL/GenBank/DDBJ databases">
        <title>Chitinophaga fuyangensis sp. nov., isolated from soil in a chemical factory.</title>
        <authorList>
            <person name="Chen K."/>
        </authorList>
    </citation>
    <scope>NUCLEOTIDE SEQUENCE [LARGE SCALE GENOMIC DNA]</scope>
    <source>
        <strain evidence="2 3">LY-1</strain>
    </source>
</reference>
<dbReference type="Gene3D" id="1.20.120.450">
    <property type="entry name" value="dinb family like domain"/>
    <property type="match status" value="1"/>
</dbReference>
<dbReference type="RefSeq" id="WP_108688496.1">
    <property type="nucleotide sequence ID" value="NZ_QCYK01000003.1"/>
</dbReference>
<evidence type="ECO:0000259" key="1">
    <source>
        <dbReference type="Pfam" id="PF12867"/>
    </source>
</evidence>
<feature type="domain" description="DinB-like" evidence="1">
    <location>
        <begin position="13"/>
        <end position="152"/>
    </location>
</feature>